<protein>
    <submittedName>
        <fullName evidence="2">Uncharacterized protein</fullName>
    </submittedName>
</protein>
<organism evidence="2 3">
    <name type="scientific">Blautia caccae</name>
    <dbReference type="NCBI Taxonomy" id="3133175"/>
    <lineage>
        <taxon>Bacteria</taxon>
        <taxon>Bacillati</taxon>
        <taxon>Bacillota</taxon>
        <taxon>Clostridia</taxon>
        <taxon>Lachnospirales</taxon>
        <taxon>Lachnospiraceae</taxon>
        <taxon>Blautia</taxon>
    </lineage>
</organism>
<keyword evidence="1" id="KW-0175">Coiled coil</keyword>
<proteinExistence type="predicted"/>
<evidence type="ECO:0000313" key="3">
    <source>
        <dbReference type="Proteomes" id="UP001457898"/>
    </source>
</evidence>
<evidence type="ECO:0000256" key="1">
    <source>
        <dbReference type="SAM" id="Coils"/>
    </source>
</evidence>
<sequence length="92" mass="10359">MKAVKANKEYVVTEENKAFYVKQGFDIIDEAGNLVAYGAGKTVPYDDHMKAVKEVERLQRLCAELQEEKSNLRKELETLKAEKKPAGKKAGE</sequence>
<accession>A0ABV1DVS3</accession>
<keyword evidence="3" id="KW-1185">Reference proteome</keyword>
<dbReference type="Proteomes" id="UP001457898">
    <property type="component" value="Unassembled WGS sequence"/>
</dbReference>
<gene>
    <name evidence="2" type="ORF">WMO65_23270</name>
</gene>
<dbReference type="EMBL" id="JBBMFP010000030">
    <property type="protein sequence ID" value="MEQ2433921.1"/>
    <property type="molecule type" value="Genomic_DNA"/>
</dbReference>
<name>A0ABV1DVS3_9FIRM</name>
<feature type="coiled-coil region" evidence="1">
    <location>
        <begin position="48"/>
        <end position="82"/>
    </location>
</feature>
<evidence type="ECO:0000313" key="2">
    <source>
        <dbReference type="EMBL" id="MEQ2433921.1"/>
    </source>
</evidence>
<comment type="caution">
    <text evidence="2">The sequence shown here is derived from an EMBL/GenBank/DDBJ whole genome shotgun (WGS) entry which is preliminary data.</text>
</comment>
<dbReference type="RefSeq" id="WP_033143744.1">
    <property type="nucleotide sequence ID" value="NZ_JBBMFP010000030.1"/>
</dbReference>
<reference evidence="2 3" key="1">
    <citation type="submission" date="2024-03" db="EMBL/GenBank/DDBJ databases">
        <title>Human intestinal bacterial collection.</title>
        <authorList>
            <person name="Pauvert C."/>
            <person name="Hitch T.C.A."/>
            <person name="Clavel T."/>
        </authorList>
    </citation>
    <scope>NUCLEOTIDE SEQUENCE [LARGE SCALE GENOMIC DNA]</scope>
    <source>
        <strain evidence="2 3">CLA-SR-H028</strain>
    </source>
</reference>